<dbReference type="PANTHER" id="PTHR43420">
    <property type="entry name" value="ACETYLTRANSFERASE"/>
    <property type="match status" value="1"/>
</dbReference>
<dbReference type="Pfam" id="PF00583">
    <property type="entry name" value="Acetyltransf_1"/>
    <property type="match status" value="1"/>
</dbReference>
<keyword evidence="3 6" id="KW-0808">Transferase</keyword>
<dbReference type="Gene3D" id="3.40.630.30">
    <property type="match status" value="1"/>
</dbReference>
<gene>
    <name evidence="6" type="primary">rimI</name>
    <name evidence="6" type="ORF">QCO44_07160</name>
</gene>
<keyword evidence="6" id="KW-0687">Ribonucleoprotein</keyword>
<dbReference type="InterPro" id="IPR006464">
    <property type="entry name" value="AcTrfase_RimI/Ard1"/>
</dbReference>
<keyword evidence="2" id="KW-0963">Cytoplasm</keyword>
<dbReference type="GO" id="GO:0005840">
    <property type="term" value="C:ribosome"/>
    <property type="evidence" value="ECO:0007669"/>
    <property type="project" value="UniProtKB-KW"/>
</dbReference>
<dbReference type="InterPro" id="IPR016181">
    <property type="entry name" value="Acyl_CoA_acyltransferase"/>
</dbReference>
<dbReference type="NCBIfam" id="TIGR01575">
    <property type="entry name" value="rimI"/>
    <property type="match status" value="1"/>
</dbReference>
<dbReference type="RefSeq" id="WP_368847150.1">
    <property type="nucleotide sequence ID" value="NZ_CP194411.1"/>
</dbReference>
<evidence type="ECO:0000259" key="5">
    <source>
        <dbReference type="PROSITE" id="PS51186"/>
    </source>
</evidence>
<keyword evidence="7" id="KW-1185">Reference proteome</keyword>
<evidence type="ECO:0000313" key="6">
    <source>
        <dbReference type="EMBL" id="MEX5285414.1"/>
    </source>
</evidence>
<feature type="domain" description="N-acetyltransferase" evidence="5">
    <location>
        <begin position="2"/>
        <end position="147"/>
    </location>
</feature>
<protein>
    <submittedName>
        <fullName evidence="6">Ribosomal protein S18-alanine N-acetyltransferase</fullName>
        <ecNumber evidence="6">2.3.1.266</ecNumber>
    </submittedName>
</protein>
<evidence type="ECO:0000313" key="7">
    <source>
        <dbReference type="Proteomes" id="UP001559623"/>
    </source>
</evidence>
<keyword evidence="6" id="KW-0689">Ribosomal protein</keyword>
<evidence type="ECO:0000256" key="3">
    <source>
        <dbReference type="ARBA" id="ARBA00022679"/>
    </source>
</evidence>
<dbReference type="SUPFAM" id="SSF55729">
    <property type="entry name" value="Acyl-CoA N-acyltransferases (Nat)"/>
    <property type="match status" value="1"/>
</dbReference>
<evidence type="ECO:0000256" key="4">
    <source>
        <dbReference type="ARBA" id="ARBA00023315"/>
    </source>
</evidence>
<keyword evidence="4 6" id="KW-0012">Acyltransferase</keyword>
<evidence type="ECO:0000256" key="2">
    <source>
        <dbReference type="ARBA" id="ARBA00022490"/>
    </source>
</evidence>
<comment type="similarity">
    <text evidence="1">Belongs to the acetyltransferase family. RimI subfamily.</text>
</comment>
<dbReference type="InterPro" id="IPR050680">
    <property type="entry name" value="YpeA/RimI_acetyltransf"/>
</dbReference>
<dbReference type="Proteomes" id="UP001559623">
    <property type="component" value="Unassembled WGS sequence"/>
</dbReference>
<sequence>MLTFRRMVPSDAAAVEEVERACFSMPWSRESFWEEASQEAAYYLLALDDGEVIGYVGVWLLGGEGHITNVAVAPERRRRGIARALLLGLMKISHGRGVRSMTLEVRPSNEAALALYKKFGFRSVGRRPHYYTDNDEDAEILWNTDIEATLAALGGTDGKGDEAHG</sequence>
<dbReference type="EMBL" id="JARVLH010000004">
    <property type="protein sequence ID" value="MEX5285414.1"/>
    <property type="molecule type" value="Genomic_DNA"/>
</dbReference>
<accession>A0ABV3X5D8</accession>
<evidence type="ECO:0000256" key="1">
    <source>
        <dbReference type="ARBA" id="ARBA00005395"/>
    </source>
</evidence>
<dbReference type="EC" id="2.3.1.266" evidence="6"/>
<name>A0ABV3X5D8_9FIRM</name>
<reference evidence="6 7" key="1">
    <citation type="submission" date="2023-04" db="EMBL/GenBank/DDBJ databases">
        <title>Genome Sequence of Selenomonas sputigena ATCC 33150.</title>
        <authorList>
            <person name="Miller D.P."/>
            <person name="Anvari S."/>
            <person name="Polson S.W."/>
            <person name="Macdonald M."/>
            <person name="Mcdowell J.V."/>
        </authorList>
    </citation>
    <scope>NUCLEOTIDE SEQUENCE [LARGE SCALE GENOMIC DNA]</scope>
    <source>
        <strain evidence="6 7">ATCC 33150</strain>
    </source>
</reference>
<organism evidence="6 7">
    <name type="scientific">Selenomonas sputigena</name>
    <dbReference type="NCBI Taxonomy" id="69823"/>
    <lineage>
        <taxon>Bacteria</taxon>
        <taxon>Bacillati</taxon>
        <taxon>Bacillota</taxon>
        <taxon>Negativicutes</taxon>
        <taxon>Selenomonadales</taxon>
        <taxon>Selenomonadaceae</taxon>
        <taxon>Selenomonas</taxon>
    </lineage>
</organism>
<dbReference type="PANTHER" id="PTHR43420:SF44">
    <property type="entry name" value="ACETYLTRANSFERASE YPEA"/>
    <property type="match status" value="1"/>
</dbReference>
<comment type="caution">
    <text evidence="6">The sequence shown here is derived from an EMBL/GenBank/DDBJ whole genome shotgun (WGS) entry which is preliminary data.</text>
</comment>
<dbReference type="CDD" id="cd04301">
    <property type="entry name" value="NAT_SF"/>
    <property type="match status" value="1"/>
</dbReference>
<proteinExistence type="inferred from homology"/>
<dbReference type="GO" id="GO:0008999">
    <property type="term" value="F:protein-N-terminal-alanine acetyltransferase activity"/>
    <property type="evidence" value="ECO:0007669"/>
    <property type="project" value="UniProtKB-EC"/>
</dbReference>
<dbReference type="InterPro" id="IPR000182">
    <property type="entry name" value="GNAT_dom"/>
</dbReference>
<dbReference type="PROSITE" id="PS51186">
    <property type="entry name" value="GNAT"/>
    <property type="match status" value="1"/>
</dbReference>